<evidence type="ECO:0000256" key="1">
    <source>
        <dbReference type="SAM" id="MobiDB-lite"/>
    </source>
</evidence>
<feature type="compositionally biased region" description="Polar residues" evidence="1">
    <location>
        <begin position="9"/>
        <end position="22"/>
    </location>
</feature>
<reference evidence="2 3" key="1">
    <citation type="submission" date="2019-03" db="EMBL/GenBank/DDBJ databases">
        <title>The genome sequence of a newly discovered highly antifungal drug resistant Aspergillus species, Aspergillus tanneri NIH 1004.</title>
        <authorList>
            <person name="Mounaud S."/>
            <person name="Singh I."/>
            <person name="Joardar V."/>
            <person name="Pakala S."/>
            <person name="Pakala S."/>
            <person name="Venepally P."/>
            <person name="Hoover J."/>
            <person name="Nierman W."/>
            <person name="Chung J."/>
            <person name="Losada L."/>
        </authorList>
    </citation>
    <scope>NUCLEOTIDE SEQUENCE [LARGE SCALE GENOMIC DNA]</scope>
    <source>
        <strain evidence="2 3">NIH1004</strain>
    </source>
</reference>
<organism evidence="2 3">
    <name type="scientific">Aspergillus tanneri</name>
    <dbReference type="NCBI Taxonomy" id="1220188"/>
    <lineage>
        <taxon>Eukaryota</taxon>
        <taxon>Fungi</taxon>
        <taxon>Dikarya</taxon>
        <taxon>Ascomycota</taxon>
        <taxon>Pezizomycotina</taxon>
        <taxon>Eurotiomycetes</taxon>
        <taxon>Eurotiomycetidae</taxon>
        <taxon>Eurotiales</taxon>
        <taxon>Aspergillaceae</taxon>
        <taxon>Aspergillus</taxon>
        <taxon>Aspergillus subgen. Circumdati</taxon>
    </lineage>
</organism>
<dbReference type="AlphaFoldDB" id="A0A4S3JDP0"/>
<dbReference type="Proteomes" id="UP000308092">
    <property type="component" value="Unassembled WGS sequence"/>
</dbReference>
<evidence type="ECO:0000313" key="2">
    <source>
        <dbReference type="EMBL" id="THC92488.1"/>
    </source>
</evidence>
<gene>
    <name evidence="2" type="ORF">EYZ11_008052</name>
</gene>
<name>A0A4S3JDP0_9EURO</name>
<dbReference type="EMBL" id="SOSA01000331">
    <property type="protein sequence ID" value="THC92488.1"/>
    <property type="molecule type" value="Genomic_DNA"/>
</dbReference>
<evidence type="ECO:0000313" key="3">
    <source>
        <dbReference type="Proteomes" id="UP000308092"/>
    </source>
</evidence>
<keyword evidence="3" id="KW-1185">Reference proteome</keyword>
<protein>
    <submittedName>
        <fullName evidence="2">Uncharacterized protein</fullName>
    </submittedName>
</protein>
<sequence>MTGKASAVPDTSNPASPSNKTSLVHYREREFDIVESQTVARGAWSEAN</sequence>
<accession>A0A4S3JDP0</accession>
<dbReference type="VEuPathDB" id="FungiDB:EYZ11_008052"/>
<proteinExistence type="predicted"/>
<feature type="region of interest" description="Disordered" evidence="1">
    <location>
        <begin position="1"/>
        <end position="24"/>
    </location>
</feature>
<comment type="caution">
    <text evidence="2">The sequence shown here is derived from an EMBL/GenBank/DDBJ whole genome shotgun (WGS) entry which is preliminary data.</text>
</comment>